<dbReference type="Gene3D" id="2.130.10.10">
    <property type="entry name" value="YVTN repeat-like/Quinoprotein amine dehydrogenase"/>
    <property type="match status" value="7"/>
</dbReference>
<dbReference type="CDD" id="cd00200">
    <property type="entry name" value="WD40"/>
    <property type="match status" value="3"/>
</dbReference>
<dbReference type="PANTHER" id="PTHR19848">
    <property type="entry name" value="WD40 REPEAT PROTEIN"/>
    <property type="match status" value="1"/>
</dbReference>
<evidence type="ECO:0000259" key="4">
    <source>
        <dbReference type="PROSITE" id="PS50837"/>
    </source>
</evidence>
<dbReference type="STRING" id="930992.A0A0D0B3G7"/>
<feature type="repeat" description="WD" evidence="3">
    <location>
        <begin position="906"/>
        <end position="947"/>
    </location>
</feature>
<reference evidence="6" key="2">
    <citation type="submission" date="2015-01" db="EMBL/GenBank/DDBJ databases">
        <title>Evolutionary Origins and Diversification of the Mycorrhizal Mutualists.</title>
        <authorList>
            <consortium name="DOE Joint Genome Institute"/>
            <consortium name="Mycorrhizal Genomics Consortium"/>
            <person name="Kohler A."/>
            <person name="Kuo A."/>
            <person name="Nagy L.G."/>
            <person name="Floudas D."/>
            <person name="Copeland A."/>
            <person name="Barry K.W."/>
            <person name="Cichocki N."/>
            <person name="Veneault-Fourrey C."/>
            <person name="LaButti K."/>
            <person name="Lindquist E.A."/>
            <person name="Lipzen A."/>
            <person name="Lundell T."/>
            <person name="Morin E."/>
            <person name="Murat C."/>
            <person name="Riley R."/>
            <person name="Ohm R."/>
            <person name="Sun H."/>
            <person name="Tunlid A."/>
            <person name="Henrissat B."/>
            <person name="Grigoriev I.V."/>
            <person name="Hibbett D.S."/>
            <person name="Martin F."/>
        </authorList>
    </citation>
    <scope>NUCLEOTIDE SEQUENCE [LARGE SCALE GENOMIC DNA]</scope>
    <source>
        <strain evidence="6">UH-Slu-Lm8-n1</strain>
    </source>
</reference>
<dbReference type="PROSITE" id="PS50082">
    <property type="entry name" value="WD_REPEATS_2"/>
    <property type="match status" value="14"/>
</dbReference>
<dbReference type="OrthoDB" id="2658414at2759"/>
<dbReference type="SUPFAM" id="SSF50998">
    <property type="entry name" value="Quinoprotein alcohol dehydrogenase-like"/>
    <property type="match status" value="1"/>
</dbReference>
<feature type="repeat" description="WD" evidence="3">
    <location>
        <begin position="949"/>
        <end position="990"/>
    </location>
</feature>
<dbReference type="Proteomes" id="UP000054485">
    <property type="component" value="Unassembled WGS sequence"/>
</dbReference>
<feature type="repeat" description="WD" evidence="3">
    <location>
        <begin position="1035"/>
        <end position="1076"/>
    </location>
</feature>
<dbReference type="InterPro" id="IPR001680">
    <property type="entry name" value="WD40_rpt"/>
</dbReference>
<dbReference type="Pfam" id="PF00400">
    <property type="entry name" value="WD40"/>
    <property type="match status" value="14"/>
</dbReference>
<keyword evidence="1 3" id="KW-0853">WD repeat</keyword>
<feature type="repeat" description="WD" evidence="3">
    <location>
        <begin position="992"/>
        <end position="1033"/>
    </location>
</feature>
<dbReference type="Gene3D" id="3.40.50.300">
    <property type="entry name" value="P-loop containing nucleotide triphosphate hydrolases"/>
    <property type="match status" value="1"/>
</dbReference>
<feature type="repeat" description="WD" evidence="3">
    <location>
        <begin position="1293"/>
        <end position="1334"/>
    </location>
</feature>
<dbReference type="Pfam" id="PF24883">
    <property type="entry name" value="NPHP3_N"/>
    <property type="match status" value="1"/>
</dbReference>
<feature type="repeat" description="WD" evidence="3">
    <location>
        <begin position="1336"/>
        <end position="1377"/>
    </location>
</feature>
<sequence length="1586" mass="173416">MSNRDSSLVTRGRSVQPRNKVCRFLRKVTKKISRSNSRSRDHVLPNIDREDASAIPNIEVQDTSSGVDQCADPQTLLREAKDTVEGMNLLSAPAKSGVSATQNAPADLEAAYGVEDTYLQPLRVFDSVIGSLADVHPYAKIALGLLSYACRIVLAQTDRDQATFRLLEKLGQVYSFMMQDNTLGGIPSMQSIIGRIVQQTLECSQFIKDYSATKNFWLRLGKNIISETDNTTQKYIDVLDELMQSFRDQVTRDVEIFVHRTGETLDLSGMTYAEGAGLDTGKQCLPGTRTEIISEITDWVNSTGNDVQRVLWLSGPAGKGKSAIAHTIANWFNDVGGLGSCYCFDHQRDADRRYEKIFSTIARDLADRDPEMRRALAEAVKDANSLKTTVDIVQQWDKLLMKPLGKPSGSIVRPVVIVIDALDESGGAETRLRILQILAGKLGVQRITELPENFRIIITSRPLRDIEDELSGAQHIRRMSMDDISSDTAERDIRTYVSKKLEGVSDFGDREFGTLAEKADGLFEWARLACRFIKEPILGSSPIACFDAVVSRDPTERSMLLYEMYNLVLTQIMHKPTPASFQHPQKLRSAALASFHSVMGQILGTAEPIPLLSLNAMRRHFPDQRDRYEVEVVVKGLGPLLSGTTDSSTPIRPLHASFRDFLTDRECSGEFFVDVSKVQRDLAVASLRVMQYGLSFNICNLKSSYTPNSEDPGLQERVPKCIPPHLSYACRFWPAHVQATDFDAELADEIKSLFEHERLFFWLEVLGLINALSGAVPALPLVVKWLKGHTGYEGASSAGMDVQRFIQVFGGMILHSTPHLYVSALPFSPVKSALSRTFSARFPNCLRVASGRDINWTAVQTVIRGHTHEVNSVSFSPNGTRIVTGSSDRTVRLWDGATGQPVGRPLLGHTDTVTSVSFSPDGTRIVSGSFDHTVRLWDVATWQPIGEPLLGHTGPVHSVAFSPSGSRIATGSKDKTVRLWNAATRKPIGEPLRGHTSRVNSVSFSPDETRIVSGSGDETIRLWEVATGQSAGEPLEGHTSTVRSVSFSPDGTRIASCSGDKTVRMWDVATWQPIGEPLLGHTGWVNSVAFSPNGSRIVTGSEDGTMRLWDAASGKPVGEPLLGHTGEVHSVSFSPDGTCIVSGSDDHTVRVWDAATGQPVGESLRGLTNSIFSVSLSPDGTRFATGSRDGTVQLLDAATGQPVGEPFLGHTDWVYSISFSPDGTRIATCSGDKTVRLWDVGTGQLVGEPFHWYTGRVCLFSFFPDGNRIVTVSDDHSVWLWDAGTGQPVCEPLRGHTNRVVSVSFSPNGTCIATCSADETIRLWDAATGQPVGEPLVGHTDEVCTLSFSPDGTRIVSGSGDNTVRLWDVGTGQPVGKPFKRHTDWVTSVSFSLDGTHIVSGSADLTIQLWDAATGQPVGEPLVGHTSPVNSVSFSHDGTRIISHSIDGIVRVWYAVIGKLLHDHAEEDCSASSPHGSCILHPPAAISTPNPANIDFISFSSNSTHALRDTTELLADAPHDNCRSTFTFLREDGWMMGPNHRLLFWVPPASRKPFYNPWTAFVLPRGPELDLSCMAHGTRWKHCYGS</sequence>
<evidence type="ECO:0000313" key="5">
    <source>
        <dbReference type="EMBL" id="KIK48611.1"/>
    </source>
</evidence>
<feature type="repeat" description="WD" evidence="3">
    <location>
        <begin position="1379"/>
        <end position="1420"/>
    </location>
</feature>
<dbReference type="SUPFAM" id="SSF50978">
    <property type="entry name" value="WD40 repeat-like"/>
    <property type="match status" value="2"/>
</dbReference>
<dbReference type="SUPFAM" id="SSF52540">
    <property type="entry name" value="P-loop containing nucleoside triphosphate hydrolases"/>
    <property type="match status" value="1"/>
</dbReference>
<feature type="repeat" description="WD" evidence="3">
    <location>
        <begin position="863"/>
        <end position="904"/>
    </location>
</feature>
<gene>
    <name evidence="5" type="ORF">CY34DRAFT_798129</name>
</gene>
<feature type="repeat" description="WD" evidence="3">
    <location>
        <begin position="1164"/>
        <end position="1205"/>
    </location>
</feature>
<dbReference type="InParanoid" id="A0A0D0B3G7"/>
<feature type="repeat" description="WD" evidence="3">
    <location>
        <begin position="1207"/>
        <end position="1248"/>
    </location>
</feature>
<accession>A0A0D0B3G7</accession>
<dbReference type="InterPro" id="IPR056884">
    <property type="entry name" value="NPHP3-like_N"/>
</dbReference>
<dbReference type="InterPro" id="IPR015943">
    <property type="entry name" value="WD40/YVTN_repeat-like_dom_sf"/>
</dbReference>
<dbReference type="PROSITE" id="PS00678">
    <property type="entry name" value="WD_REPEATS_1"/>
    <property type="match status" value="9"/>
</dbReference>
<feature type="repeat" description="WD" evidence="3">
    <location>
        <begin position="1078"/>
        <end position="1119"/>
    </location>
</feature>
<dbReference type="PANTHER" id="PTHR19848:SF8">
    <property type="entry name" value="F-BOX AND WD REPEAT DOMAIN CONTAINING 7"/>
    <property type="match status" value="1"/>
</dbReference>
<feature type="repeat" description="WD" evidence="3">
    <location>
        <begin position="1250"/>
        <end position="1291"/>
    </location>
</feature>
<dbReference type="InterPro" id="IPR036322">
    <property type="entry name" value="WD40_repeat_dom_sf"/>
</dbReference>
<proteinExistence type="predicted"/>
<dbReference type="InterPro" id="IPR020472">
    <property type="entry name" value="WD40_PAC1"/>
</dbReference>
<protein>
    <recommendedName>
        <fullName evidence="4">NACHT domain-containing protein</fullName>
    </recommendedName>
</protein>
<dbReference type="InterPro" id="IPR011047">
    <property type="entry name" value="Quinoprotein_ADH-like_sf"/>
</dbReference>
<dbReference type="PRINTS" id="PR00320">
    <property type="entry name" value="GPROTEINBRPT"/>
</dbReference>
<dbReference type="InterPro" id="IPR019775">
    <property type="entry name" value="WD40_repeat_CS"/>
</dbReference>
<dbReference type="PROSITE" id="PS50294">
    <property type="entry name" value="WD_REPEATS_REGION"/>
    <property type="match status" value="13"/>
</dbReference>
<feature type="repeat" description="WD" evidence="3">
    <location>
        <begin position="1121"/>
        <end position="1162"/>
    </location>
</feature>
<dbReference type="HOGENOM" id="CLU_000288_6_3_1"/>
<name>A0A0D0B3G7_9AGAM</name>
<evidence type="ECO:0000256" key="3">
    <source>
        <dbReference type="PROSITE-ProRule" id="PRU00221"/>
    </source>
</evidence>
<evidence type="ECO:0000313" key="6">
    <source>
        <dbReference type="Proteomes" id="UP000054485"/>
    </source>
</evidence>
<keyword evidence="6" id="KW-1185">Reference proteome</keyword>
<dbReference type="InterPro" id="IPR007111">
    <property type="entry name" value="NACHT_NTPase"/>
</dbReference>
<dbReference type="EMBL" id="KN835137">
    <property type="protein sequence ID" value="KIK48611.1"/>
    <property type="molecule type" value="Genomic_DNA"/>
</dbReference>
<dbReference type="SMART" id="SM00320">
    <property type="entry name" value="WD40"/>
    <property type="match status" value="14"/>
</dbReference>
<organism evidence="5 6">
    <name type="scientific">Suillus luteus UH-Slu-Lm8-n1</name>
    <dbReference type="NCBI Taxonomy" id="930992"/>
    <lineage>
        <taxon>Eukaryota</taxon>
        <taxon>Fungi</taxon>
        <taxon>Dikarya</taxon>
        <taxon>Basidiomycota</taxon>
        <taxon>Agaricomycotina</taxon>
        <taxon>Agaricomycetes</taxon>
        <taxon>Agaricomycetidae</taxon>
        <taxon>Boletales</taxon>
        <taxon>Suillineae</taxon>
        <taxon>Suillaceae</taxon>
        <taxon>Suillus</taxon>
    </lineage>
</organism>
<evidence type="ECO:0000256" key="2">
    <source>
        <dbReference type="ARBA" id="ARBA00022737"/>
    </source>
</evidence>
<dbReference type="PROSITE" id="PS50837">
    <property type="entry name" value="NACHT"/>
    <property type="match status" value="1"/>
</dbReference>
<feature type="repeat" description="WD" evidence="3">
    <location>
        <begin position="1422"/>
        <end position="1453"/>
    </location>
</feature>
<reference evidence="5 6" key="1">
    <citation type="submission" date="2014-04" db="EMBL/GenBank/DDBJ databases">
        <authorList>
            <consortium name="DOE Joint Genome Institute"/>
            <person name="Kuo A."/>
            <person name="Ruytinx J."/>
            <person name="Rineau F."/>
            <person name="Colpaert J."/>
            <person name="Kohler A."/>
            <person name="Nagy L.G."/>
            <person name="Floudas D."/>
            <person name="Copeland A."/>
            <person name="Barry K.W."/>
            <person name="Cichocki N."/>
            <person name="Veneault-Fourrey C."/>
            <person name="LaButti K."/>
            <person name="Lindquist E.A."/>
            <person name="Lipzen A."/>
            <person name="Lundell T."/>
            <person name="Morin E."/>
            <person name="Murat C."/>
            <person name="Sun H."/>
            <person name="Tunlid A."/>
            <person name="Henrissat B."/>
            <person name="Grigoriev I.V."/>
            <person name="Hibbett D.S."/>
            <person name="Martin F."/>
            <person name="Nordberg H.P."/>
            <person name="Cantor M.N."/>
            <person name="Hua S.X."/>
        </authorList>
    </citation>
    <scope>NUCLEOTIDE SEQUENCE [LARGE SCALE GENOMIC DNA]</scope>
    <source>
        <strain evidence="5 6">UH-Slu-Lm8-n1</strain>
    </source>
</reference>
<keyword evidence="2" id="KW-0677">Repeat</keyword>
<feature type="domain" description="NACHT" evidence="4">
    <location>
        <begin position="309"/>
        <end position="462"/>
    </location>
</feature>
<dbReference type="InterPro" id="IPR027417">
    <property type="entry name" value="P-loop_NTPase"/>
</dbReference>
<evidence type="ECO:0000256" key="1">
    <source>
        <dbReference type="ARBA" id="ARBA00022574"/>
    </source>
</evidence>